<gene>
    <name evidence="2" type="ORF">EYF80_042867</name>
</gene>
<accession>A0A4Z2G106</accession>
<dbReference type="EMBL" id="SRLO01000766">
    <property type="protein sequence ID" value="TNN46951.1"/>
    <property type="molecule type" value="Genomic_DNA"/>
</dbReference>
<feature type="region of interest" description="Disordered" evidence="1">
    <location>
        <begin position="169"/>
        <end position="213"/>
    </location>
</feature>
<organism evidence="2 3">
    <name type="scientific">Liparis tanakae</name>
    <name type="common">Tanaka's snailfish</name>
    <dbReference type="NCBI Taxonomy" id="230148"/>
    <lineage>
        <taxon>Eukaryota</taxon>
        <taxon>Metazoa</taxon>
        <taxon>Chordata</taxon>
        <taxon>Craniata</taxon>
        <taxon>Vertebrata</taxon>
        <taxon>Euteleostomi</taxon>
        <taxon>Actinopterygii</taxon>
        <taxon>Neopterygii</taxon>
        <taxon>Teleostei</taxon>
        <taxon>Neoteleostei</taxon>
        <taxon>Acanthomorphata</taxon>
        <taxon>Eupercaria</taxon>
        <taxon>Perciformes</taxon>
        <taxon>Cottioidei</taxon>
        <taxon>Cottales</taxon>
        <taxon>Liparidae</taxon>
        <taxon>Liparis</taxon>
    </lineage>
</organism>
<evidence type="ECO:0000313" key="2">
    <source>
        <dbReference type="EMBL" id="TNN46951.1"/>
    </source>
</evidence>
<comment type="caution">
    <text evidence="2">The sequence shown here is derived from an EMBL/GenBank/DDBJ whole genome shotgun (WGS) entry which is preliminary data.</text>
</comment>
<evidence type="ECO:0000313" key="3">
    <source>
        <dbReference type="Proteomes" id="UP000314294"/>
    </source>
</evidence>
<evidence type="ECO:0000256" key="1">
    <source>
        <dbReference type="SAM" id="MobiDB-lite"/>
    </source>
</evidence>
<dbReference type="Proteomes" id="UP000314294">
    <property type="component" value="Unassembled WGS sequence"/>
</dbReference>
<name>A0A4Z2G106_9TELE</name>
<feature type="compositionally biased region" description="Basic and acidic residues" evidence="1">
    <location>
        <begin position="202"/>
        <end position="213"/>
    </location>
</feature>
<sequence>MTTRTVTEVRRRSIICSWFPWKLRRKSYFTKIRKEAELIGVQPITSLTAQFNTTALASWSNRMRKSLEMASSASSSPPLPWSSTWTVQVTAPGLRSSAPPYGRLFSFFLWASEMKGNFPEGSMGVLVVWRSARSRRYSWRVRVAMARNLYDLCAAFSALMTLASRKSRNTDDLGKVTPSGMGGPNEGTSLERVTATLQGGGRGKEAGGGRRKH</sequence>
<protein>
    <submittedName>
        <fullName evidence="2">Uncharacterized protein</fullName>
    </submittedName>
</protein>
<dbReference type="AlphaFoldDB" id="A0A4Z2G106"/>
<keyword evidence="3" id="KW-1185">Reference proteome</keyword>
<proteinExistence type="predicted"/>
<reference evidence="2 3" key="1">
    <citation type="submission" date="2019-03" db="EMBL/GenBank/DDBJ databases">
        <title>First draft genome of Liparis tanakae, snailfish: a comprehensive survey of snailfish specific genes.</title>
        <authorList>
            <person name="Kim W."/>
            <person name="Song I."/>
            <person name="Jeong J.-H."/>
            <person name="Kim D."/>
            <person name="Kim S."/>
            <person name="Ryu S."/>
            <person name="Song J.Y."/>
            <person name="Lee S.K."/>
        </authorList>
    </citation>
    <scope>NUCLEOTIDE SEQUENCE [LARGE SCALE GENOMIC DNA]</scope>
    <source>
        <tissue evidence="2">Muscle</tissue>
    </source>
</reference>